<feature type="transmembrane region" description="Helical" evidence="1">
    <location>
        <begin position="12"/>
        <end position="34"/>
    </location>
</feature>
<name>A0ABV4C296_9MYCO</name>
<accession>A0ABV4C296</accession>
<evidence type="ECO:0000313" key="3">
    <source>
        <dbReference type="Proteomes" id="UP001564760"/>
    </source>
</evidence>
<keyword evidence="1" id="KW-1133">Transmembrane helix</keyword>
<evidence type="ECO:0000256" key="1">
    <source>
        <dbReference type="SAM" id="Phobius"/>
    </source>
</evidence>
<dbReference type="RefSeq" id="WP_369737235.1">
    <property type="nucleotide sequence ID" value="NZ_JBGEDP010000001.1"/>
</dbReference>
<dbReference type="Proteomes" id="UP001564760">
    <property type="component" value="Unassembled WGS sequence"/>
</dbReference>
<organism evidence="2 3">
    <name type="scientific">Mycobacterium servetii</name>
    <dbReference type="NCBI Taxonomy" id="3237418"/>
    <lineage>
        <taxon>Bacteria</taxon>
        <taxon>Bacillati</taxon>
        <taxon>Actinomycetota</taxon>
        <taxon>Actinomycetes</taxon>
        <taxon>Mycobacteriales</taxon>
        <taxon>Mycobacteriaceae</taxon>
        <taxon>Mycobacterium</taxon>
    </lineage>
</organism>
<protein>
    <submittedName>
        <fullName evidence="2">Uncharacterized protein</fullName>
    </submittedName>
</protein>
<evidence type="ECO:0000313" key="2">
    <source>
        <dbReference type="EMBL" id="MEY8014818.1"/>
    </source>
</evidence>
<comment type="caution">
    <text evidence="2">The sequence shown here is derived from an EMBL/GenBank/DDBJ whole genome shotgun (WGS) entry which is preliminary data.</text>
</comment>
<reference evidence="2 3" key="1">
    <citation type="submission" date="2024-08" db="EMBL/GenBank/DDBJ databases">
        <title>Mycobacterium servetensis sp. nov., a novel rapid-growing mycobacterial species recovered from a human patient in Zaragoza, Spain.</title>
        <authorList>
            <person name="Tristancho-Baro A.I."/>
            <person name="Buenestado-Serrano S."/>
            <person name="Garcia De Viedma D."/>
            <person name="Milagro-Beamonte A."/>
            <person name="Burillo N."/>
            <person name="Sanz S."/>
            <person name="Lopez-Calleja A.I."/>
            <person name="Penas-Utrilla D."/>
            <person name="Guardingo M."/>
            <person name="Garcia M.J."/>
            <person name="Vinuelas-Bayon J."/>
        </authorList>
    </citation>
    <scope>NUCLEOTIDE SEQUENCE [LARGE SCALE GENOMIC DNA]</scope>
    <source>
        <strain evidence="3">HUMS_12744610</strain>
    </source>
</reference>
<keyword evidence="1" id="KW-0472">Membrane</keyword>
<keyword evidence="1" id="KW-0812">Transmembrane</keyword>
<proteinExistence type="predicted"/>
<sequence>MTILEARRSTGTLVEVGFALVLTAIVAASLWWGYLRENAPMGTGIRVQADFTGMPNGPAPAHFEDGRPATVLASSGQPGDQFRISDGQLTYQPTTQGTAVAYFSTPDLGASVKSMGARFTFRAGPGPKSGTQSAITFVVSRGIDQRVPPMVRPLPVNLVVTPVNWYVSMVRTDADNPEVIAAGEFKTPMREDGKTAYEARLKIDGAQVTVDLPGTHRVLSDPRFSEWQGNFATFELFSNHGATDSVGAFEKIWATGSRG</sequence>
<keyword evidence="3" id="KW-1185">Reference proteome</keyword>
<dbReference type="EMBL" id="JBGEDP010000001">
    <property type="protein sequence ID" value="MEY8014818.1"/>
    <property type="molecule type" value="Genomic_DNA"/>
</dbReference>
<gene>
    <name evidence="2" type="ORF">AB8998_07255</name>
</gene>